<feature type="binding site" evidence="4">
    <location>
        <position position="356"/>
    </location>
    <ligand>
        <name>S-adenosyl-L-methionine</name>
        <dbReference type="ChEBI" id="CHEBI:59789"/>
    </ligand>
</feature>
<dbReference type="InterPro" id="IPR010280">
    <property type="entry name" value="U5_MeTrfase_fam"/>
</dbReference>
<dbReference type="EMBL" id="VBAL01000136">
    <property type="protein sequence ID" value="TMI99361.1"/>
    <property type="molecule type" value="Genomic_DNA"/>
</dbReference>
<dbReference type="PROSITE" id="PS01231">
    <property type="entry name" value="TRMA_2"/>
    <property type="match status" value="1"/>
</dbReference>
<dbReference type="Proteomes" id="UP000319353">
    <property type="component" value="Unassembled WGS sequence"/>
</dbReference>
<feature type="binding site" evidence="4">
    <location>
        <position position="403"/>
    </location>
    <ligand>
        <name>S-adenosyl-L-methionine</name>
        <dbReference type="ChEBI" id="CHEBI:59789"/>
    </ligand>
</feature>
<dbReference type="Gene3D" id="2.40.50.140">
    <property type="entry name" value="Nucleic acid-binding proteins"/>
    <property type="match status" value="1"/>
</dbReference>
<dbReference type="SUPFAM" id="SSF50249">
    <property type="entry name" value="Nucleic acid-binding proteins"/>
    <property type="match status" value="1"/>
</dbReference>
<protein>
    <submittedName>
        <fullName evidence="7">23S rRNA (Uracil(1939)-C(5))-methyltransferase RlmD</fullName>
        <ecNumber evidence="7">2.1.1.190</ecNumber>
    </submittedName>
</protein>
<feature type="active site" description="Nucleophile" evidence="4">
    <location>
        <position position="430"/>
    </location>
</feature>
<evidence type="ECO:0000313" key="7">
    <source>
        <dbReference type="EMBL" id="TMI99361.1"/>
    </source>
</evidence>
<dbReference type="PANTHER" id="PTHR11061:SF30">
    <property type="entry name" value="TRNA (URACIL(54)-C(5))-METHYLTRANSFERASE"/>
    <property type="match status" value="1"/>
</dbReference>
<dbReference type="GO" id="GO:0070041">
    <property type="term" value="F:rRNA (uridine-C5-)-methyltransferase activity"/>
    <property type="evidence" value="ECO:0007669"/>
    <property type="project" value="TreeGrafter"/>
</dbReference>
<proteinExistence type="inferred from homology"/>
<dbReference type="PROSITE" id="PS50926">
    <property type="entry name" value="TRAM"/>
    <property type="match status" value="1"/>
</dbReference>
<dbReference type="InterPro" id="IPR030391">
    <property type="entry name" value="MeTrfase_TrmA_CS"/>
</dbReference>
<dbReference type="AlphaFoldDB" id="A0A537KUE6"/>
<evidence type="ECO:0000259" key="6">
    <source>
        <dbReference type="PROSITE" id="PS50926"/>
    </source>
</evidence>
<dbReference type="Gene3D" id="3.40.50.150">
    <property type="entry name" value="Vaccinia Virus protein VP39"/>
    <property type="match status" value="1"/>
</dbReference>
<reference evidence="7 8" key="1">
    <citation type="journal article" date="2019" name="Nat. Microbiol.">
        <title>Mediterranean grassland soil C-N compound turnover is dependent on rainfall and depth, and is mediated by genomically divergent microorganisms.</title>
        <authorList>
            <person name="Diamond S."/>
            <person name="Andeer P.F."/>
            <person name="Li Z."/>
            <person name="Crits-Christoph A."/>
            <person name="Burstein D."/>
            <person name="Anantharaman K."/>
            <person name="Lane K.R."/>
            <person name="Thomas B.C."/>
            <person name="Pan C."/>
            <person name="Northen T.R."/>
            <person name="Banfield J.F."/>
        </authorList>
    </citation>
    <scope>NUCLEOTIDE SEQUENCE [LARGE SCALE GENOMIC DNA]</scope>
    <source>
        <strain evidence="7">NP_4</strain>
    </source>
</reference>
<feature type="active site" evidence="5">
    <location>
        <position position="430"/>
    </location>
</feature>
<feature type="domain" description="TRAM" evidence="6">
    <location>
        <begin position="26"/>
        <end position="84"/>
    </location>
</feature>
<feature type="binding site" evidence="4">
    <location>
        <position position="335"/>
    </location>
    <ligand>
        <name>S-adenosyl-L-methionine</name>
        <dbReference type="ChEBI" id="CHEBI:59789"/>
    </ligand>
</feature>
<sequence length="476" mass="52189">MIPAGPRSPGSLVPWSRVPCYNWRMKLAPGMEITLRVDRLNVDGRGVGRLNGLAVYVDDAAPGDVVRARLTRVTPANADGEIVRIEEASSDRVVPRCPHVGACGGCRWQHLDYRAQAAAKEAIIVESLQGLRGLSEVRVRPIIAAGDPWHFRNRMEFSFQPPDRVGLHRRGRWDEVVDLQTCFLPSPRTVTVLHVVREFMRQHAIPCYDTRTHNGFLRHIVVREGRATGELLVALITAAGPFPEGQDLAQRLRHEVPGLTGLLWAVNASKSDAVDADAVHVLHGRSFIYERLGGLTFKLGLLTFFQTNTVQAERMLEVVREFAGLRGTEHVADLYCGVGTFALALAGQASQVIGIEALRAAVEAARENAALNGITNTTFYTAEAADLRWVLALQSRPDVLVLDPPRAGAGVAVMRAIGALAPPRVVYVSCNPTTLASDLRELQGWGYEMAAIQPVDLFPHTYHVECVVQLQRIAGR</sequence>
<dbReference type="Pfam" id="PF05958">
    <property type="entry name" value="tRNA_U5-meth_tr"/>
    <property type="match status" value="1"/>
</dbReference>
<keyword evidence="2 4" id="KW-0808">Transferase</keyword>
<dbReference type="SUPFAM" id="SSF53335">
    <property type="entry name" value="S-adenosyl-L-methionine-dependent methyltransferases"/>
    <property type="match status" value="1"/>
</dbReference>
<organism evidence="7 8">
    <name type="scientific">Candidatus Segetimicrobium genomatis</name>
    <dbReference type="NCBI Taxonomy" id="2569760"/>
    <lineage>
        <taxon>Bacteria</taxon>
        <taxon>Bacillati</taxon>
        <taxon>Candidatus Sysuimicrobiota</taxon>
        <taxon>Candidatus Sysuimicrobiia</taxon>
        <taxon>Candidatus Sysuimicrobiales</taxon>
        <taxon>Candidatus Segetimicrobiaceae</taxon>
        <taxon>Candidatus Segetimicrobium</taxon>
    </lineage>
</organism>
<evidence type="ECO:0000256" key="3">
    <source>
        <dbReference type="ARBA" id="ARBA00022691"/>
    </source>
</evidence>
<name>A0A537KUE6_9BACT</name>
<feature type="binding site" evidence="4">
    <location>
        <position position="306"/>
    </location>
    <ligand>
        <name>S-adenosyl-L-methionine</name>
        <dbReference type="ChEBI" id="CHEBI:59789"/>
    </ligand>
</feature>
<keyword evidence="1 4" id="KW-0489">Methyltransferase</keyword>
<dbReference type="PROSITE" id="PS51687">
    <property type="entry name" value="SAM_MT_RNA_M5U"/>
    <property type="match status" value="1"/>
</dbReference>
<dbReference type="InterPro" id="IPR030390">
    <property type="entry name" value="MeTrfase_TrmA_AS"/>
</dbReference>
<dbReference type="GO" id="GO:0070475">
    <property type="term" value="P:rRNA base methylation"/>
    <property type="evidence" value="ECO:0007669"/>
    <property type="project" value="TreeGrafter"/>
</dbReference>
<dbReference type="InterPro" id="IPR012340">
    <property type="entry name" value="NA-bd_OB-fold"/>
</dbReference>
<evidence type="ECO:0000313" key="8">
    <source>
        <dbReference type="Proteomes" id="UP000319353"/>
    </source>
</evidence>
<dbReference type="InterPro" id="IPR002792">
    <property type="entry name" value="TRAM_dom"/>
</dbReference>
<keyword evidence="3 4" id="KW-0949">S-adenosyl-L-methionine</keyword>
<gene>
    <name evidence="7" type="primary">rlmD</name>
    <name evidence="7" type="ORF">E6H01_11175</name>
</gene>
<dbReference type="EC" id="2.1.1.190" evidence="7"/>
<dbReference type="CDD" id="cd02440">
    <property type="entry name" value="AdoMet_MTases"/>
    <property type="match status" value="1"/>
</dbReference>
<dbReference type="FunFam" id="3.40.50.150:FF:000009">
    <property type="entry name" value="23S rRNA (Uracil(1939)-C(5))-methyltransferase RlmD"/>
    <property type="match status" value="1"/>
</dbReference>
<evidence type="ECO:0000256" key="4">
    <source>
        <dbReference type="PROSITE-ProRule" id="PRU01024"/>
    </source>
</evidence>
<evidence type="ECO:0000256" key="2">
    <source>
        <dbReference type="ARBA" id="ARBA00022679"/>
    </source>
</evidence>
<evidence type="ECO:0000256" key="5">
    <source>
        <dbReference type="PROSITE-ProRule" id="PRU10015"/>
    </source>
</evidence>
<comment type="caution">
    <text evidence="7">The sequence shown here is derived from an EMBL/GenBank/DDBJ whole genome shotgun (WGS) entry which is preliminary data.</text>
</comment>
<dbReference type="PROSITE" id="PS01230">
    <property type="entry name" value="TRMA_1"/>
    <property type="match status" value="1"/>
</dbReference>
<dbReference type="Gene3D" id="2.40.50.1070">
    <property type="match status" value="1"/>
</dbReference>
<comment type="similarity">
    <text evidence="4">Belongs to the class I-like SAM-binding methyltransferase superfamily. RNA M5U methyltransferase family.</text>
</comment>
<accession>A0A537KUE6</accession>
<dbReference type="PANTHER" id="PTHR11061">
    <property type="entry name" value="RNA M5U METHYLTRANSFERASE"/>
    <property type="match status" value="1"/>
</dbReference>
<dbReference type="InterPro" id="IPR029063">
    <property type="entry name" value="SAM-dependent_MTases_sf"/>
</dbReference>
<evidence type="ECO:0000256" key="1">
    <source>
        <dbReference type="ARBA" id="ARBA00022603"/>
    </source>
</evidence>
<dbReference type="NCBIfam" id="TIGR00479">
    <property type="entry name" value="rumA"/>
    <property type="match status" value="1"/>
</dbReference>
<dbReference type="Pfam" id="PF01938">
    <property type="entry name" value="TRAM"/>
    <property type="match status" value="1"/>
</dbReference>